<protein>
    <recommendedName>
        <fullName evidence="1">CRAL-TRIO domain-containing protein</fullName>
    </recommendedName>
</protein>
<sequence length="114" mass="13126">MLVSEKVWGSRIKEFHIINHSPAIDAILTVAKGILNKKLYNRIFLHHTYDSLLEKIPKDLLPSDFCGDQKSIKELIDGFDELQKLKVDEKLRPEPLNNSEVLGYYGSFKKLDVD</sequence>
<dbReference type="PANTHER" id="PTHR10174:SF222">
    <property type="entry name" value="GH10083P-RELATED"/>
    <property type="match status" value="1"/>
</dbReference>
<feature type="domain" description="CRAL-TRIO" evidence="1">
    <location>
        <begin position="10"/>
        <end position="65"/>
    </location>
</feature>
<dbReference type="AlphaFoldDB" id="A0A9N9TMA4"/>
<dbReference type="GO" id="GO:1902936">
    <property type="term" value="F:phosphatidylinositol bisphosphate binding"/>
    <property type="evidence" value="ECO:0007669"/>
    <property type="project" value="TreeGrafter"/>
</dbReference>
<evidence type="ECO:0000313" key="2">
    <source>
        <dbReference type="EMBL" id="CAG9858028.1"/>
    </source>
</evidence>
<reference evidence="2" key="1">
    <citation type="submission" date="2022-01" db="EMBL/GenBank/DDBJ databases">
        <authorList>
            <person name="King R."/>
        </authorList>
    </citation>
    <scope>NUCLEOTIDE SEQUENCE</scope>
</reference>
<dbReference type="Pfam" id="PF00650">
    <property type="entry name" value="CRAL_TRIO"/>
    <property type="match status" value="1"/>
</dbReference>
<accession>A0A9N9TMA4</accession>
<name>A0A9N9TMA4_PHYSR</name>
<evidence type="ECO:0000313" key="3">
    <source>
        <dbReference type="Proteomes" id="UP001153712"/>
    </source>
</evidence>
<dbReference type="SUPFAM" id="SSF52087">
    <property type="entry name" value="CRAL/TRIO domain"/>
    <property type="match status" value="1"/>
</dbReference>
<evidence type="ECO:0000259" key="1">
    <source>
        <dbReference type="Pfam" id="PF00650"/>
    </source>
</evidence>
<organism evidence="2 3">
    <name type="scientific">Phyllotreta striolata</name>
    <name type="common">Striped flea beetle</name>
    <name type="synonym">Crioceris striolata</name>
    <dbReference type="NCBI Taxonomy" id="444603"/>
    <lineage>
        <taxon>Eukaryota</taxon>
        <taxon>Metazoa</taxon>
        <taxon>Ecdysozoa</taxon>
        <taxon>Arthropoda</taxon>
        <taxon>Hexapoda</taxon>
        <taxon>Insecta</taxon>
        <taxon>Pterygota</taxon>
        <taxon>Neoptera</taxon>
        <taxon>Endopterygota</taxon>
        <taxon>Coleoptera</taxon>
        <taxon>Polyphaga</taxon>
        <taxon>Cucujiformia</taxon>
        <taxon>Chrysomeloidea</taxon>
        <taxon>Chrysomelidae</taxon>
        <taxon>Galerucinae</taxon>
        <taxon>Alticini</taxon>
        <taxon>Phyllotreta</taxon>
    </lineage>
</organism>
<dbReference type="PANTHER" id="PTHR10174">
    <property type="entry name" value="ALPHA-TOCOPHEROL TRANSFER PROTEIN-RELATED"/>
    <property type="match status" value="1"/>
</dbReference>
<dbReference type="Proteomes" id="UP001153712">
    <property type="component" value="Chromosome 15"/>
</dbReference>
<dbReference type="InterPro" id="IPR001251">
    <property type="entry name" value="CRAL-TRIO_dom"/>
</dbReference>
<dbReference type="InterPro" id="IPR036865">
    <property type="entry name" value="CRAL-TRIO_dom_sf"/>
</dbReference>
<dbReference type="Gene3D" id="1.20.5.1200">
    <property type="entry name" value="Alpha-tocopherol transfer"/>
    <property type="match status" value="1"/>
</dbReference>
<keyword evidence="3" id="KW-1185">Reference proteome</keyword>
<dbReference type="OrthoDB" id="6741390at2759"/>
<dbReference type="GO" id="GO:0016020">
    <property type="term" value="C:membrane"/>
    <property type="evidence" value="ECO:0007669"/>
    <property type="project" value="TreeGrafter"/>
</dbReference>
<gene>
    <name evidence="2" type="ORF">PHYEVI_LOCUS4421</name>
</gene>
<dbReference type="EMBL" id="OU900108">
    <property type="protein sequence ID" value="CAG9858028.1"/>
    <property type="molecule type" value="Genomic_DNA"/>
</dbReference>
<proteinExistence type="predicted"/>
<dbReference type="Gene3D" id="3.40.525.10">
    <property type="entry name" value="CRAL-TRIO lipid binding domain"/>
    <property type="match status" value="1"/>
</dbReference>